<dbReference type="EMBL" id="CAUWAG010000012">
    <property type="protein sequence ID" value="CAJ2509264.1"/>
    <property type="molecule type" value="Genomic_DNA"/>
</dbReference>
<reference evidence="3" key="1">
    <citation type="submission" date="2023-10" db="EMBL/GenBank/DDBJ databases">
        <authorList>
            <person name="Hackl T."/>
        </authorList>
    </citation>
    <scope>NUCLEOTIDE SEQUENCE</scope>
</reference>
<proteinExistence type="predicted"/>
<feature type="region of interest" description="Disordered" evidence="1">
    <location>
        <begin position="107"/>
        <end position="129"/>
    </location>
</feature>
<accession>A0AAI8VR79</accession>
<feature type="signal peptide" evidence="2">
    <location>
        <begin position="1"/>
        <end position="19"/>
    </location>
</feature>
<gene>
    <name evidence="3" type="ORF">KHLLAP_LOCUS9732</name>
</gene>
<organism evidence="3 4">
    <name type="scientific">Anthostomella pinea</name>
    <dbReference type="NCBI Taxonomy" id="933095"/>
    <lineage>
        <taxon>Eukaryota</taxon>
        <taxon>Fungi</taxon>
        <taxon>Dikarya</taxon>
        <taxon>Ascomycota</taxon>
        <taxon>Pezizomycotina</taxon>
        <taxon>Sordariomycetes</taxon>
        <taxon>Xylariomycetidae</taxon>
        <taxon>Xylariales</taxon>
        <taxon>Xylariaceae</taxon>
        <taxon>Anthostomella</taxon>
    </lineage>
</organism>
<comment type="caution">
    <text evidence="3">The sequence shown here is derived from an EMBL/GenBank/DDBJ whole genome shotgun (WGS) entry which is preliminary data.</text>
</comment>
<evidence type="ECO:0000256" key="1">
    <source>
        <dbReference type="SAM" id="MobiDB-lite"/>
    </source>
</evidence>
<sequence>MLPLTALLIMALAASSTQAWRIDFFFDDQYSSKGWIEYKKGQGTGNHVRTVLPTWSMYPPEAVLVIELDGCEVLFENKALTWQLPEGGCFRYRDPWETWKVKNCPKPRKCRGRRDEDDDGSDCESSGPD</sequence>
<name>A0AAI8VR79_9PEZI</name>
<evidence type="ECO:0000313" key="4">
    <source>
        <dbReference type="Proteomes" id="UP001295740"/>
    </source>
</evidence>
<keyword evidence="4" id="KW-1185">Reference proteome</keyword>
<keyword evidence="2" id="KW-0732">Signal</keyword>
<protein>
    <submittedName>
        <fullName evidence="3">Uu.00g142900.m01.CDS01</fullName>
    </submittedName>
</protein>
<feature type="chain" id="PRO_5042543986" evidence="2">
    <location>
        <begin position="20"/>
        <end position="129"/>
    </location>
</feature>
<evidence type="ECO:0000313" key="3">
    <source>
        <dbReference type="EMBL" id="CAJ2509264.1"/>
    </source>
</evidence>
<dbReference type="AlphaFoldDB" id="A0AAI8VR79"/>
<evidence type="ECO:0000256" key="2">
    <source>
        <dbReference type="SAM" id="SignalP"/>
    </source>
</evidence>
<dbReference type="Proteomes" id="UP001295740">
    <property type="component" value="Unassembled WGS sequence"/>
</dbReference>